<keyword evidence="1" id="KW-0812">Transmembrane</keyword>
<accession>A0ABS1WSM4</accession>
<name>A0ABS1WSM4_9GAMM</name>
<evidence type="ECO:0000256" key="1">
    <source>
        <dbReference type="SAM" id="Phobius"/>
    </source>
</evidence>
<proteinExistence type="predicted"/>
<protein>
    <submittedName>
        <fullName evidence="2">Uncharacterized protein</fullName>
    </submittedName>
</protein>
<keyword evidence="3" id="KW-1185">Reference proteome</keyword>
<evidence type="ECO:0000313" key="2">
    <source>
        <dbReference type="EMBL" id="MBM0103983.1"/>
    </source>
</evidence>
<dbReference type="RefSeq" id="WP_203165933.1">
    <property type="nucleotide sequence ID" value="NZ_JAEVLS010000001.1"/>
</dbReference>
<organism evidence="2 3">
    <name type="scientific">Steroidobacter gossypii</name>
    <dbReference type="NCBI Taxonomy" id="2805490"/>
    <lineage>
        <taxon>Bacteria</taxon>
        <taxon>Pseudomonadati</taxon>
        <taxon>Pseudomonadota</taxon>
        <taxon>Gammaproteobacteria</taxon>
        <taxon>Steroidobacterales</taxon>
        <taxon>Steroidobacteraceae</taxon>
        <taxon>Steroidobacter</taxon>
    </lineage>
</organism>
<keyword evidence="1" id="KW-0472">Membrane</keyword>
<dbReference type="EMBL" id="JAEVLS010000001">
    <property type="protein sequence ID" value="MBM0103983.1"/>
    <property type="molecule type" value="Genomic_DNA"/>
</dbReference>
<gene>
    <name evidence="2" type="ORF">JM946_04475</name>
</gene>
<comment type="caution">
    <text evidence="2">The sequence shown here is derived from an EMBL/GenBank/DDBJ whole genome shotgun (WGS) entry which is preliminary data.</text>
</comment>
<feature type="transmembrane region" description="Helical" evidence="1">
    <location>
        <begin position="6"/>
        <end position="25"/>
    </location>
</feature>
<evidence type="ECO:0000313" key="3">
    <source>
        <dbReference type="Proteomes" id="UP000661077"/>
    </source>
</evidence>
<sequence length="188" mass="21116">MEDVLQQLWLAVGLMAAFIAGAVYWRRHHLPATAARTSSRPATLVYRDSPTVRVADSQRVDRARKVIRLKVGESLDLLPTPAAMPPRFRVHCKSIVDGSDLEAAHIGIEFGGAQLSCGPLVDETAFNEYVIPRASRDEHRSSVFYYHERGDSIEFMRAKLKSADPKTGQIELDVMQMHANWPNRFGEE</sequence>
<reference evidence="2 3" key="1">
    <citation type="journal article" date="2021" name="Int. J. Syst. Evol. Microbiol.">
        <title>Steroidobacter gossypii sp. nov., isolated from soil of cotton cropping field.</title>
        <authorList>
            <person name="Huang R."/>
            <person name="Yang S."/>
            <person name="Zhen C."/>
            <person name="Liu W."/>
        </authorList>
    </citation>
    <scope>NUCLEOTIDE SEQUENCE [LARGE SCALE GENOMIC DNA]</scope>
    <source>
        <strain evidence="2 3">S1-65</strain>
    </source>
</reference>
<dbReference type="Proteomes" id="UP000661077">
    <property type="component" value="Unassembled WGS sequence"/>
</dbReference>
<keyword evidence="1" id="KW-1133">Transmembrane helix</keyword>